<keyword evidence="3 5" id="KW-0687">Ribonucleoprotein</keyword>
<dbReference type="AlphaFoldDB" id="A0A1F7ITV7"/>
<dbReference type="GO" id="GO:0003735">
    <property type="term" value="F:structural constituent of ribosome"/>
    <property type="evidence" value="ECO:0007669"/>
    <property type="project" value="InterPro"/>
</dbReference>
<dbReference type="GO" id="GO:0015935">
    <property type="term" value="C:small ribosomal subunit"/>
    <property type="evidence" value="ECO:0007669"/>
    <property type="project" value="InterPro"/>
</dbReference>
<dbReference type="PANTHER" id="PTHR12534:SF0">
    <property type="entry name" value="SMALL RIBOSOMAL SUBUNIT PROTEIN US2M"/>
    <property type="match status" value="1"/>
</dbReference>
<accession>A0A1F7ITV7</accession>
<name>A0A1F7ITV7_9BACT</name>
<gene>
    <name evidence="5" type="primary">rpsB</name>
    <name evidence="7" type="ORF">A3A93_06065</name>
</gene>
<dbReference type="PROSITE" id="PS00963">
    <property type="entry name" value="RIBOSOMAL_S2_2"/>
    <property type="match status" value="1"/>
</dbReference>
<dbReference type="Gene3D" id="1.10.287.610">
    <property type="entry name" value="Helix hairpin bin"/>
    <property type="match status" value="1"/>
</dbReference>
<evidence type="ECO:0000313" key="7">
    <source>
        <dbReference type="EMBL" id="OGK46798.1"/>
    </source>
</evidence>
<dbReference type="CDD" id="cd01425">
    <property type="entry name" value="RPS2"/>
    <property type="match status" value="1"/>
</dbReference>
<dbReference type="InterPro" id="IPR005706">
    <property type="entry name" value="Ribosomal_uS2_bac/mit/plastid"/>
</dbReference>
<proteinExistence type="inferred from homology"/>
<evidence type="ECO:0000256" key="3">
    <source>
        <dbReference type="ARBA" id="ARBA00023274"/>
    </source>
</evidence>
<keyword evidence="2 5" id="KW-0689">Ribosomal protein</keyword>
<dbReference type="Pfam" id="PF00318">
    <property type="entry name" value="Ribosomal_S2"/>
    <property type="match status" value="1"/>
</dbReference>
<dbReference type="GO" id="GO:0006412">
    <property type="term" value="P:translation"/>
    <property type="evidence" value="ECO:0007669"/>
    <property type="project" value="UniProtKB-UniRule"/>
</dbReference>
<dbReference type="STRING" id="1802061.A3A93_06065"/>
<dbReference type="InterPro" id="IPR018130">
    <property type="entry name" value="Ribosomal_uS2_CS"/>
</dbReference>
<reference evidence="7 8" key="1">
    <citation type="journal article" date="2016" name="Nat. Commun.">
        <title>Thousands of microbial genomes shed light on interconnected biogeochemical processes in an aquifer system.</title>
        <authorList>
            <person name="Anantharaman K."/>
            <person name="Brown C.T."/>
            <person name="Hug L.A."/>
            <person name="Sharon I."/>
            <person name="Castelle C.J."/>
            <person name="Probst A.J."/>
            <person name="Thomas B.C."/>
            <person name="Singh A."/>
            <person name="Wilkins M.J."/>
            <person name="Karaoz U."/>
            <person name="Brodie E.L."/>
            <person name="Williams K.H."/>
            <person name="Hubbard S.S."/>
            <person name="Banfield J.F."/>
        </authorList>
    </citation>
    <scope>NUCLEOTIDE SEQUENCE [LARGE SCALE GENOMIC DNA]</scope>
</reference>
<sequence>MMKQTTIKEVEKLFGLGAHLGHKKSRLHPRARRNVYTIVNGTSVIDLTKTVVQLETANKYLFDAAKNNKTVITVGTKKVVSSFLKKYCSENNIPYITTKWLPGLLTNFESIINNVKKLKKLKTDRENGTWDALVKHERTKLAKEISKLEKLYSGLESITARPDVMIIVDPKKEKNALKEAKAYHIPIVALVDTNSDPTPIDYPVVANDDTSQVVEYIMKQLLDEYAKGKKSAPKPEKKAN</sequence>
<dbReference type="SUPFAM" id="SSF52313">
    <property type="entry name" value="Ribosomal protein S2"/>
    <property type="match status" value="1"/>
</dbReference>
<comment type="similarity">
    <text evidence="1 5 6">Belongs to the universal ribosomal protein uS2 family.</text>
</comment>
<dbReference type="Gene3D" id="3.40.50.10490">
    <property type="entry name" value="Glucose-6-phosphate isomerase like protein, domain 1"/>
    <property type="match status" value="1"/>
</dbReference>
<dbReference type="PANTHER" id="PTHR12534">
    <property type="entry name" value="30S RIBOSOMAL PROTEIN S2 PROKARYOTIC AND ORGANELLAR"/>
    <property type="match status" value="1"/>
</dbReference>
<evidence type="ECO:0000256" key="4">
    <source>
        <dbReference type="ARBA" id="ARBA00035256"/>
    </source>
</evidence>
<dbReference type="EMBL" id="MGAL01000039">
    <property type="protein sequence ID" value="OGK46798.1"/>
    <property type="molecule type" value="Genomic_DNA"/>
</dbReference>
<dbReference type="NCBIfam" id="TIGR01011">
    <property type="entry name" value="rpsB_bact"/>
    <property type="match status" value="1"/>
</dbReference>
<dbReference type="InterPro" id="IPR001865">
    <property type="entry name" value="Ribosomal_uS2"/>
</dbReference>
<dbReference type="Proteomes" id="UP000177141">
    <property type="component" value="Unassembled WGS sequence"/>
</dbReference>
<evidence type="ECO:0000256" key="6">
    <source>
        <dbReference type="RuleBase" id="RU003631"/>
    </source>
</evidence>
<dbReference type="HAMAP" id="MF_00291_B">
    <property type="entry name" value="Ribosomal_uS2_B"/>
    <property type="match status" value="1"/>
</dbReference>
<organism evidence="7 8">
    <name type="scientific">Candidatus Roizmanbacteria bacterium RIFCSPLOWO2_01_FULL_38_12</name>
    <dbReference type="NCBI Taxonomy" id="1802061"/>
    <lineage>
        <taxon>Bacteria</taxon>
        <taxon>Candidatus Roizmaniibacteriota</taxon>
    </lineage>
</organism>
<comment type="caution">
    <text evidence="7">The sequence shown here is derived from an EMBL/GenBank/DDBJ whole genome shotgun (WGS) entry which is preliminary data.</text>
</comment>
<evidence type="ECO:0000313" key="8">
    <source>
        <dbReference type="Proteomes" id="UP000177141"/>
    </source>
</evidence>
<evidence type="ECO:0000256" key="5">
    <source>
        <dbReference type="HAMAP-Rule" id="MF_00291"/>
    </source>
</evidence>
<evidence type="ECO:0000256" key="2">
    <source>
        <dbReference type="ARBA" id="ARBA00022980"/>
    </source>
</evidence>
<evidence type="ECO:0000256" key="1">
    <source>
        <dbReference type="ARBA" id="ARBA00006242"/>
    </source>
</evidence>
<protein>
    <recommendedName>
        <fullName evidence="4 5">Small ribosomal subunit protein uS2</fullName>
    </recommendedName>
</protein>
<dbReference type="PRINTS" id="PR00395">
    <property type="entry name" value="RIBOSOMALS2"/>
</dbReference>
<dbReference type="InterPro" id="IPR023591">
    <property type="entry name" value="Ribosomal_uS2_flav_dom_sf"/>
</dbReference>